<evidence type="ECO:0000313" key="3">
    <source>
        <dbReference type="WBParaSite" id="OFLC_0000268501-mRNA-1"/>
    </source>
</evidence>
<keyword evidence="2" id="KW-1185">Reference proteome</keyword>
<name>A0A183H5C6_9BILA</name>
<protein>
    <submittedName>
        <fullName evidence="3">RUN domain-containing protein</fullName>
    </submittedName>
</protein>
<evidence type="ECO:0000313" key="1">
    <source>
        <dbReference type="EMBL" id="VDO33864.1"/>
    </source>
</evidence>
<proteinExistence type="predicted"/>
<organism evidence="3">
    <name type="scientific">Onchocerca flexuosa</name>
    <dbReference type="NCBI Taxonomy" id="387005"/>
    <lineage>
        <taxon>Eukaryota</taxon>
        <taxon>Metazoa</taxon>
        <taxon>Ecdysozoa</taxon>
        <taxon>Nematoda</taxon>
        <taxon>Chromadorea</taxon>
        <taxon>Rhabditida</taxon>
        <taxon>Spirurina</taxon>
        <taxon>Spiruromorpha</taxon>
        <taxon>Filarioidea</taxon>
        <taxon>Onchocercidae</taxon>
        <taxon>Onchocerca</taxon>
    </lineage>
</organism>
<accession>A0A183H5C6</accession>
<dbReference type="AlphaFoldDB" id="A0A183H5C6"/>
<reference evidence="1 2" key="2">
    <citation type="submission" date="2018-11" db="EMBL/GenBank/DDBJ databases">
        <authorList>
            <consortium name="Pathogen Informatics"/>
        </authorList>
    </citation>
    <scope>NUCLEOTIDE SEQUENCE [LARGE SCALE GENOMIC DNA]</scope>
</reference>
<dbReference type="EMBL" id="UZAJ01001597">
    <property type="protein sequence ID" value="VDO33864.1"/>
    <property type="molecule type" value="Genomic_DNA"/>
</dbReference>
<dbReference type="Proteomes" id="UP000267606">
    <property type="component" value="Unassembled WGS sequence"/>
</dbReference>
<reference evidence="3" key="1">
    <citation type="submission" date="2016-06" db="UniProtKB">
        <authorList>
            <consortium name="WormBaseParasite"/>
        </authorList>
    </citation>
    <scope>IDENTIFICATION</scope>
</reference>
<gene>
    <name evidence="1" type="ORF">OFLC_LOCUS2686</name>
</gene>
<evidence type="ECO:0000313" key="2">
    <source>
        <dbReference type="Proteomes" id="UP000267606"/>
    </source>
</evidence>
<sequence length="82" mass="9451">MLCSPRPIDPSQAELQLYKENYWKLVDNTCGLLRKLLKAKVPCRNRRSLLQLLISDRSVSTSDYLAPKYLEVTVSELGRELL</sequence>
<dbReference type="WBParaSite" id="OFLC_0000268501-mRNA-1">
    <property type="protein sequence ID" value="OFLC_0000268501-mRNA-1"/>
    <property type="gene ID" value="OFLC_0000268501"/>
</dbReference>